<accession>A0ABS6XJZ9</accession>
<dbReference type="Proteomes" id="UP001197214">
    <property type="component" value="Unassembled WGS sequence"/>
</dbReference>
<dbReference type="RefSeq" id="WP_219236854.1">
    <property type="nucleotide sequence ID" value="NZ_JAHWZX010000002.1"/>
</dbReference>
<evidence type="ECO:0000313" key="3">
    <source>
        <dbReference type="Proteomes" id="UP001197214"/>
    </source>
</evidence>
<proteinExistence type="predicted"/>
<gene>
    <name evidence="2" type="ORF">KY084_02425</name>
</gene>
<keyword evidence="1" id="KW-0472">Membrane</keyword>
<dbReference type="EMBL" id="JAHWZX010000002">
    <property type="protein sequence ID" value="MBW4329731.1"/>
    <property type="molecule type" value="Genomic_DNA"/>
</dbReference>
<comment type="caution">
    <text evidence="2">The sequence shown here is derived from an EMBL/GenBank/DDBJ whole genome shotgun (WGS) entry which is preliminary data.</text>
</comment>
<evidence type="ECO:0000313" key="2">
    <source>
        <dbReference type="EMBL" id="MBW4329731.1"/>
    </source>
</evidence>
<evidence type="ECO:0008006" key="4">
    <source>
        <dbReference type="Google" id="ProtNLM"/>
    </source>
</evidence>
<evidence type="ECO:0000256" key="1">
    <source>
        <dbReference type="SAM" id="Phobius"/>
    </source>
</evidence>
<keyword evidence="1" id="KW-1133">Transmembrane helix</keyword>
<feature type="transmembrane region" description="Helical" evidence="1">
    <location>
        <begin position="20"/>
        <end position="40"/>
    </location>
</feature>
<keyword evidence="1" id="KW-0812">Transmembrane</keyword>
<name>A0ABS6XJZ9_9SPHN</name>
<keyword evidence="3" id="KW-1185">Reference proteome</keyword>
<organism evidence="2 3">
    <name type="scientific">Stakelama flava</name>
    <dbReference type="NCBI Taxonomy" id="2860338"/>
    <lineage>
        <taxon>Bacteria</taxon>
        <taxon>Pseudomonadati</taxon>
        <taxon>Pseudomonadota</taxon>
        <taxon>Alphaproteobacteria</taxon>
        <taxon>Sphingomonadales</taxon>
        <taxon>Sphingomonadaceae</taxon>
        <taxon>Stakelama</taxon>
    </lineage>
</organism>
<sequence>MMKRIEHDSAQAMQRVRVGVTGLAVVLAMIGVGSMIFASANNEAAGPALTAAQADALSNLTVPENTVDPVVEKQPDEPLAELGVAPSATTVESSANKIAAQIAAEKQKDSSKVH</sequence>
<reference evidence="2 3" key="1">
    <citation type="submission" date="2021-07" db="EMBL/GenBank/DDBJ databases">
        <title>Stakelama flava sp. nov., a novel endophytic bacterium isolated from branch of Kandelia candel.</title>
        <authorList>
            <person name="Tuo L."/>
        </authorList>
    </citation>
    <scope>NUCLEOTIDE SEQUENCE [LARGE SCALE GENOMIC DNA]</scope>
    <source>
        <strain evidence="2 3">CBK3Z-3</strain>
    </source>
</reference>
<protein>
    <recommendedName>
        <fullName evidence="4">SPOR domain-containing protein</fullName>
    </recommendedName>
</protein>